<evidence type="ECO:0000313" key="2">
    <source>
        <dbReference type="Proteomes" id="UP000682111"/>
    </source>
</evidence>
<dbReference type="Proteomes" id="UP000682111">
    <property type="component" value="Unassembled WGS sequence"/>
</dbReference>
<proteinExistence type="predicted"/>
<name>A0A920BVD3_9BACI</name>
<dbReference type="RefSeq" id="WP_095311590.1">
    <property type="nucleotide sequence ID" value="NZ_BORC01000006.1"/>
</dbReference>
<dbReference type="InterPro" id="IPR038765">
    <property type="entry name" value="Papain-like_cys_pep_sf"/>
</dbReference>
<evidence type="ECO:0000313" key="1">
    <source>
        <dbReference type="EMBL" id="GIN63426.1"/>
    </source>
</evidence>
<accession>A0A920BVD3</accession>
<dbReference type="SUPFAM" id="SSF54001">
    <property type="entry name" value="Cysteine proteinases"/>
    <property type="match status" value="1"/>
</dbReference>
<reference evidence="1" key="1">
    <citation type="submission" date="2021-03" db="EMBL/GenBank/DDBJ databases">
        <title>Antimicrobial resistance genes in bacteria isolated from Japanese honey, and their potential for conferring macrolide and lincosamide resistance in the American foulbrood pathogen Paenibacillus larvae.</title>
        <authorList>
            <person name="Okamoto M."/>
            <person name="Kumagai M."/>
            <person name="Kanamori H."/>
            <person name="Takamatsu D."/>
        </authorList>
    </citation>
    <scope>NUCLEOTIDE SEQUENCE</scope>
    <source>
        <strain evidence="1">J27TS8</strain>
    </source>
</reference>
<protein>
    <submittedName>
        <fullName evidence="1">Uncharacterized protein</fullName>
    </submittedName>
</protein>
<organism evidence="1 2">
    <name type="scientific">Robertmurraya siralis</name>
    <dbReference type="NCBI Taxonomy" id="77777"/>
    <lineage>
        <taxon>Bacteria</taxon>
        <taxon>Bacillati</taxon>
        <taxon>Bacillota</taxon>
        <taxon>Bacilli</taxon>
        <taxon>Bacillales</taxon>
        <taxon>Bacillaceae</taxon>
        <taxon>Robertmurraya</taxon>
    </lineage>
</organism>
<dbReference type="Gene3D" id="3.90.1720.10">
    <property type="entry name" value="endopeptidase domain like (from Nostoc punctiforme)"/>
    <property type="match status" value="1"/>
</dbReference>
<dbReference type="OrthoDB" id="1645744at2"/>
<dbReference type="AlphaFoldDB" id="A0A920BVD3"/>
<comment type="caution">
    <text evidence="1">The sequence shown here is derived from an EMBL/GenBank/DDBJ whole genome shotgun (WGS) entry which is preliminary data.</text>
</comment>
<dbReference type="EMBL" id="BORC01000006">
    <property type="protein sequence ID" value="GIN63426.1"/>
    <property type="molecule type" value="Genomic_DNA"/>
</dbReference>
<sequence>MKDRKIYILLTDTGTVLTRVIRLYTKKTYNHASLSLDPNLTEVYSFGRKRPKNPFIGGFVKENINIGPLRDADCVIYSCTVSERQYQQIQTFLKEIEVHEHLYRYNFIGLFAFMLKKELHRKNAYFCSEFVATALSNSGIVQLRKPPSFVAPHDFEDIKDFQLEFQGKLASFYRKKKYYDHLSLSS</sequence>
<gene>
    <name evidence="1" type="ORF">J27TS8_34190</name>
</gene>
<keyword evidence="2" id="KW-1185">Reference proteome</keyword>